<evidence type="ECO:0000256" key="2">
    <source>
        <dbReference type="ARBA" id="ARBA00022737"/>
    </source>
</evidence>
<dbReference type="GO" id="GO:0004197">
    <property type="term" value="F:cysteine-type endopeptidase activity"/>
    <property type="evidence" value="ECO:0007669"/>
    <property type="project" value="InterPro"/>
</dbReference>
<comment type="caution">
    <text evidence="6">The sequence shown here is derived from an EMBL/GenBank/DDBJ whole genome shotgun (WGS) entry which is preliminary data.</text>
</comment>
<dbReference type="InterPro" id="IPR050349">
    <property type="entry name" value="WD_LIS1/nudF_dynein_reg"/>
</dbReference>
<dbReference type="InterPro" id="IPR011600">
    <property type="entry name" value="Pept_C14_caspase"/>
</dbReference>
<dbReference type="Pfam" id="PF20703">
    <property type="entry name" value="nSTAND1"/>
    <property type="match status" value="1"/>
</dbReference>
<proteinExistence type="predicted"/>
<dbReference type="SUPFAM" id="SSF50978">
    <property type="entry name" value="WD40 repeat-like"/>
    <property type="match status" value="2"/>
</dbReference>
<dbReference type="PANTHER" id="PTHR44129">
    <property type="entry name" value="WD REPEAT-CONTAINING PROTEIN POP1"/>
    <property type="match status" value="1"/>
</dbReference>
<dbReference type="Pfam" id="PF00656">
    <property type="entry name" value="Peptidase_C14"/>
    <property type="match status" value="1"/>
</dbReference>
<dbReference type="RefSeq" id="WP_069965506.1">
    <property type="nucleotide sequence ID" value="NZ_CM124774.1"/>
</dbReference>
<dbReference type="OrthoDB" id="464342at2"/>
<feature type="repeat" description="WD" evidence="3">
    <location>
        <begin position="1147"/>
        <end position="1169"/>
    </location>
</feature>
<dbReference type="SUPFAM" id="SSF52129">
    <property type="entry name" value="Caspase-like"/>
    <property type="match status" value="1"/>
</dbReference>
<evidence type="ECO:0000256" key="3">
    <source>
        <dbReference type="PROSITE-ProRule" id="PRU00221"/>
    </source>
</evidence>
<feature type="repeat" description="WD" evidence="3">
    <location>
        <begin position="1542"/>
        <end position="1576"/>
    </location>
</feature>
<sequence length="1694" mass="187563">MCPVGIGTSRTVRKLDTTKAKLWLLLVGVNQYQDTQISTLRYSALDCQGLAEALMGSNLEFPEKALEVYHDFAPHQPTLAAIRDSLKTVSASVQPQDTILFYFSGHGLLEPQTQQAVLCLSDTQRDNLIETGLPLAELLYWLSESSAQQQLVWLDACHSGGMTLRQVKNSDSKKGESAVIPQFVEILEQQARKSKGFYALLSCDQGQQSWEFPELGHGVFTYYLMRGLRGEAANSQGVIEADSLYRYVYHQTLQYIDKTNQQLRLINQQKRGRGDTQLQSEYSLQTPKRIVEGVGELILGYWKATPTSRYPRQALIVEGFAGSKTTLALSKFLRQAGSFELDYWYKHKSGLELQGSIQQLLQTSESTSTDLPRTLEPETTTALLYLRGKIHQDKLEEPELILGEKIRLSRSWLRQQLRHATVPQQILILDCPESTYLQDWVEDLQLGTEQGQCLIAASSPRENPDYFAEILRETLETANQPTGLPVAAWISQLQKALAGTEIELYVWLSGARGVIEVLPTRLSSRGTKVLDNFDLGICPYRGLQAFTTEDAAYFYGRESLTQQLIYELRQSAFLAVVGASGSGKSSVVQAGLVAQLQQGKLLPGSEQWEVGIMQPGEHPLSALAGGLAALSQEGGLTAEQVEGILHLGVDNFVYFLRSRPEPVLVLVVDQFEELFTLSSRQQRQQFLELVLGALQYARDRLKVVITLRADFLSHALELPGLSEAIQKSSIFVPPQLSAEAYREAIVNPAEQVGLEVEPELIDILLRELDNASGDLPLLEFVLEQLWEHRQNAQLTLNAYLNAIGGLQGALERKAQAVYDSLEPPAQRCAQWIFLSLVQFGEGTQETRRHILKSDLAVPRYPATLIEKTLSTLVAAKLIVIQGAKENQRAKGENFTPDFTIEQPTVEIAHEILIRHWSSLRWWLEENRTRLLKQRQLEQAAQLWLNGFQKPEYLLQGVRLGEAEEIYIEYADELPEEVQRFIEACLAERQRQQREATRRLRRNQLAVAVISVMAIASSTLAWFAQQQKLAAQLQEIDALNASAEALLASHQQLEALTTSLKAATLFQRLPQKPQFLHTQLKTASTLQQTLSLTQERNRLQIHSQKVNSVAFSPDGQRFASASDDNTVILWGSHGEKLATLTGNARFLSVAFSPDSQTLVTGDASGRVQLWHSDGTLRQTLNAHSDWVTCAIFHPNSQQLVSASRDGSLKFWSLEGDLLKTLPASSGWVNDVTVSPEGQVIASAGEDGKIQLWDNQGQLIKSWQADDDRVTSIRFSPDGEVLAAGGSHLKLWNRNGELVEAWETGSEPINSLSWDNTGEYLAVARGNRLQIWDREGSLKQILNGHGAEVLGVSWHPDAAVIVSGSTDKTVRLWTLNPLTTGEAVDKIAFSSDGQLFASAGWEGEIHIYTTKDQQLILQIPATELAPISSLAFSRDRQYIAASGENLIQIWQVSNGQPVFTLQGHQNRVTTIQFSPNGQQLASGSEDATVKLWSVAEGRLLNTLTGHTDGVTSLSWNATGDLLASGSYDQTVRIWRSEGSEVQTWEAHGLGVSAIAFSPHANLLATASWDNTIKLWTLNGELKHTLTGHSNGITSLDWHPTGKILASSSADGTVKLWNSGILLKTLIGDAASVHQVLFSPQGNVLLSASEGTGTKLQELNLVNLVLQSCSQLQGYLNANLSTLEENQSCGKVKFKHF</sequence>
<protein>
    <submittedName>
        <fullName evidence="6">Uncharacterized protein</fullName>
    </submittedName>
</protein>
<feature type="repeat" description="WD" evidence="3">
    <location>
        <begin position="1098"/>
        <end position="1129"/>
    </location>
</feature>
<evidence type="ECO:0000256" key="1">
    <source>
        <dbReference type="ARBA" id="ARBA00022574"/>
    </source>
</evidence>
<dbReference type="Pfam" id="PF00400">
    <property type="entry name" value="WD40"/>
    <property type="match status" value="12"/>
</dbReference>
<reference evidence="6" key="1">
    <citation type="submission" date="2016-09" db="EMBL/GenBank/DDBJ databases">
        <title>Draft genome of thermotolerant cyanobacterium Desertifilum sp. strain IPPAS B-1220.</title>
        <authorList>
            <person name="Sinetova M.A."/>
            <person name="Bolakhan K."/>
            <person name="Zayadan B.K."/>
            <person name="Mironov K.S."/>
            <person name="Ustinova V."/>
            <person name="Kupriyanova E.V."/>
            <person name="Sidorov R.A."/>
            <person name="Skrypnik A.N."/>
            <person name="Gogoleva N.E."/>
            <person name="Gogolev Y.V."/>
            <person name="Los D.A."/>
        </authorList>
    </citation>
    <scope>NUCLEOTIDE SEQUENCE [LARGE SCALE GENOMIC DNA]</scope>
    <source>
        <strain evidence="6">IPPAS B-1220</strain>
    </source>
</reference>
<dbReference type="CDD" id="cd00200">
    <property type="entry name" value="WD40"/>
    <property type="match status" value="2"/>
</dbReference>
<dbReference type="EMBL" id="MJGC01000025">
    <property type="protein sequence ID" value="OEJ76797.1"/>
    <property type="molecule type" value="Genomic_DNA"/>
</dbReference>
<dbReference type="InterPro" id="IPR001680">
    <property type="entry name" value="WD40_rpt"/>
</dbReference>
<dbReference type="InterPro" id="IPR015943">
    <property type="entry name" value="WD40/YVTN_repeat-like_dom_sf"/>
</dbReference>
<dbReference type="PROSITE" id="PS50082">
    <property type="entry name" value="WD_REPEATS_2"/>
    <property type="match status" value="9"/>
</dbReference>
<feature type="repeat" description="WD" evidence="3">
    <location>
        <begin position="1340"/>
        <end position="1374"/>
    </location>
</feature>
<dbReference type="InterPro" id="IPR029030">
    <property type="entry name" value="Caspase-like_dom_sf"/>
</dbReference>
<accession>A0A1E5QQC2</accession>
<feature type="repeat" description="WD" evidence="3">
    <location>
        <begin position="1179"/>
        <end position="1213"/>
    </location>
</feature>
<feature type="repeat" description="WD" evidence="3">
    <location>
        <begin position="1459"/>
        <end position="1500"/>
    </location>
</feature>
<evidence type="ECO:0000259" key="5">
    <source>
        <dbReference type="Pfam" id="PF20703"/>
    </source>
</evidence>
<dbReference type="STRING" id="1781255.BH720_02130"/>
<name>A0A1E5QQC2_9CYAN</name>
<feature type="repeat" description="WD" evidence="3">
    <location>
        <begin position="1220"/>
        <end position="1252"/>
    </location>
</feature>
<dbReference type="InterPro" id="IPR036322">
    <property type="entry name" value="WD40_repeat_dom_sf"/>
</dbReference>
<dbReference type="SUPFAM" id="SSF52540">
    <property type="entry name" value="P-loop containing nucleoside triphosphate hydrolases"/>
    <property type="match status" value="1"/>
</dbReference>
<gene>
    <name evidence="6" type="ORF">BH720_02130</name>
</gene>
<dbReference type="SMART" id="SM00320">
    <property type="entry name" value="WD40"/>
    <property type="match status" value="14"/>
</dbReference>
<dbReference type="PRINTS" id="PR00320">
    <property type="entry name" value="GPROTEINBRPT"/>
</dbReference>
<keyword evidence="2" id="KW-0677">Repeat</keyword>
<dbReference type="InterPro" id="IPR049052">
    <property type="entry name" value="nSTAND1"/>
</dbReference>
<dbReference type="Gene3D" id="2.130.10.10">
    <property type="entry name" value="YVTN repeat-like/Quinoprotein amine dehydrogenase"/>
    <property type="match status" value="3"/>
</dbReference>
<feature type="domain" description="Novel STAND NTPase 1" evidence="5">
    <location>
        <begin position="539"/>
        <end position="946"/>
    </location>
</feature>
<dbReference type="GO" id="GO:0006508">
    <property type="term" value="P:proteolysis"/>
    <property type="evidence" value="ECO:0007669"/>
    <property type="project" value="InterPro"/>
</dbReference>
<organism evidence="6">
    <name type="scientific">Desertifilum tharense IPPAS B-1220</name>
    <dbReference type="NCBI Taxonomy" id="1781255"/>
    <lineage>
        <taxon>Bacteria</taxon>
        <taxon>Bacillati</taxon>
        <taxon>Cyanobacteriota</taxon>
        <taxon>Cyanophyceae</taxon>
        <taxon>Desertifilales</taxon>
        <taxon>Desertifilaceae</taxon>
        <taxon>Desertifilum</taxon>
    </lineage>
</organism>
<feature type="repeat" description="WD" evidence="3">
    <location>
        <begin position="1583"/>
        <end position="1615"/>
    </location>
</feature>
<evidence type="ECO:0000259" key="4">
    <source>
        <dbReference type="Pfam" id="PF00656"/>
    </source>
</evidence>
<feature type="domain" description="Peptidase C14 caspase" evidence="4">
    <location>
        <begin position="24"/>
        <end position="235"/>
    </location>
</feature>
<feature type="repeat" description="WD" evidence="3">
    <location>
        <begin position="1501"/>
        <end position="1532"/>
    </location>
</feature>
<dbReference type="PROSITE" id="PS50294">
    <property type="entry name" value="WD_REPEATS_REGION"/>
    <property type="match status" value="8"/>
</dbReference>
<evidence type="ECO:0000313" key="6">
    <source>
        <dbReference type="EMBL" id="OEJ76797.1"/>
    </source>
</evidence>
<keyword evidence="1 3" id="KW-0853">WD repeat</keyword>
<dbReference type="InterPro" id="IPR027417">
    <property type="entry name" value="P-loop_NTPase"/>
</dbReference>
<dbReference type="InterPro" id="IPR020472">
    <property type="entry name" value="WD40_PAC1"/>
</dbReference>
<dbReference type="Gene3D" id="3.40.50.1460">
    <property type="match status" value="1"/>
</dbReference>